<protein>
    <submittedName>
        <fullName evidence="1">Uncharacterized protein</fullName>
    </submittedName>
</protein>
<gene>
    <name evidence="1" type="ORF">PsorP6_017495</name>
</gene>
<organism evidence="1 2">
    <name type="scientific">Peronosclerospora sorghi</name>
    <dbReference type="NCBI Taxonomy" id="230839"/>
    <lineage>
        <taxon>Eukaryota</taxon>
        <taxon>Sar</taxon>
        <taxon>Stramenopiles</taxon>
        <taxon>Oomycota</taxon>
        <taxon>Peronosporomycetes</taxon>
        <taxon>Peronosporales</taxon>
        <taxon>Peronosporaceae</taxon>
        <taxon>Peronosclerospora</taxon>
    </lineage>
</organism>
<sequence>MLFGRHAPRATALSATRQALWTLYKMKTRRNFLVVNVLLLLVVVYMSQRFRQKFVRVQGDCDSNWLMVDAPEHSQPICCKNERGGYAQAPCYAGMDVMSVMTSFKGAWAIPLSPLVFNYGSRMLGSNVDMSHVRLYVRRGLLYLSVMTLRLVVLYGGLGQVEKGLVHLVRGHSSESCWYAPLRRGKLCPLGFDHSDHVVLLVSHYMAIPMFEWFALDVESAGPSLKRTLLRTWMILVSGMAAYLLVFTVSYFHTTLENLVGLFIAQGCVMIPLMLVTQDYFTSFKWLRLTNFVPPPEVKRGM</sequence>
<accession>A0ACC0WP82</accession>
<dbReference type="Proteomes" id="UP001163321">
    <property type="component" value="Chromosome 11"/>
</dbReference>
<name>A0ACC0WP82_9STRA</name>
<comment type="caution">
    <text evidence="1">The sequence shown here is derived from an EMBL/GenBank/DDBJ whole genome shotgun (WGS) entry which is preliminary data.</text>
</comment>
<evidence type="ECO:0000313" key="1">
    <source>
        <dbReference type="EMBL" id="KAI9919713.1"/>
    </source>
</evidence>
<reference evidence="1 2" key="1">
    <citation type="journal article" date="2022" name="bioRxiv">
        <title>The genome of the oomycete Peronosclerospora sorghi, a cosmopolitan pathogen of maize and sorghum, is inflated with dispersed pseudogenes.</title>
        <authorList>
            <person name="Fletcher K."/>
            <person name="Martin F."/>
            <person name="Isakeit T."/>
            <person name="Cavanaugh K."/>
            <person name="Magill C."/>
            <person name="Michelmore R."/>
        </authorList>
    </citation>
    <scope>NUCLEOTIDE SEQUENCE [LARGE SCALE GENOMIC DNA]</scope>
    <source>
        <strain evidence="1">P6</strain>
    </source>
</reference>
<keyword evidence="2" id="KW-1185">Reference proteome</keyword>
<proteinExistence type="predicted"/>
<evidence type="ECO:0000313" key="2">
    <source>
        <dbReference type="Proteomes" id="UP001163321"/>
    </source>
</evidence>
<dbReference type="EMBL" id="CM047590">
    <property type="protein sequence ID" value="KAI9919713.1"/>
    <property type="molecule type" value="Genomic_DNA"/>
</dbReference>